<reference evidence="2" key="1">
    <citation type="submission" date="2021-12" db="EMBL/GenBank/DDBJ databases">
        <title>Convergent genome expansion in fungi linked to evolution of root-endophyte symbiosis.</title>
        <authorList>
            <consortium name="DOE Joint Genome Institute"/>
            <person name="Ke Y.-H."/>
            <person name="Bonito G."/>
            <person name="Liao H.-L."/>
            <person name="Looney B."/>
            <person name="Rojas-Flechas A."/>
            <person name="Nash J."/>
            <person name="Hameed K."/>
            <person name="Schadt C."/>
            <person name="Martin F."/>
            <person name="Crous P.W."/>
            <person name="Miettinen O."/>
            <person name="Magnuson J.K."/>
            <person name="Labbe J."/>
            <person name="Jacobson D."/>
            <person name="Doktycz M.J."/>
            <person name="Veneault-Fourrey C."/>
            <person name="Kuo A."/>
            <person name="Mondo S."/>
            <person name="Calhoun S."/>
            <person name="Riley R."/>
            <person name="Ohm R."/>
            <person name="LaButti K."/>
            <person name="Andreopoulos B."/>
            <person name="Pangilinan J."/>
            <person name="Nolan M."/>
            <person name="Tritt A."/>
            <person name="Clum A."/>
            <person name="Lipzen A."/>
            <person name="Daum C."/>
            <person name="Barry K."/>
            <person name="Grigoriev I.V."/>
            <person name="Vilgalys R."/>
        </authorList>
    </citation>
    <scope>NUCLEOTIDE SEQUENCE</scope>
    <source>
        <strain evidence="2">PMI_201</strain>
    </source>
</reference>
<proteinExistence type="predicted"/>
<sequence>MPQGRGSKAAQNSPESVGAGSGSGTGEGVTHKSNNATGSPYSFNVPLTVVLINTEESTPALMGRAEGSDASQSAAARQPGTRTVGAADPTKAETSAGSPQIGGGITCRCPLLMSVSGLFSLLHQRILGRATAVARHIPIQLFTILSDHPTAARLPNGAVDPPHFGLDIGEQEHYISKRHPLSSF</sequence>
<comment type="caution">
    <text evidence="2">The sequence shown here is derived from an EMBL/GenBank/DDBJ whole genome shotgun (WGS) entry which is preliminary data.</text>
</comment>
<gene>
    <name evidence="2" type="ORF">BGW36DRAFT_432076</name>
</gene>
<dbReference type="AlphaFoldDB" id="A0AAD4KGY6"/>
<feature type="region of interest" description="Disordered" evidence="1">
    <location>
        <begin position="1"/>
        <end position="38"/>
    </location>
</feature>
<name>A0AAD4KGY6_9EURO</name>
<dbReference type="EMBL" id="JAJTJA010000012">
    <property type="protein sequence ID" value="KAH8691526.1"/>
    <property type="molecule type" value="Genomic_DNA"/>
</dbReference>
<feature type="region of interest" description="Disordered" evidence="1">
    <location>
        <begin position="63"/>
        <end position="100"/>
    </location>
</feature>
<evidence type="ECO:0000313" key="3">
    <source>
        <dbReference type="Proteomes" id="UP001201262"/>
    </source>
</evidence>
<dbReference type="GeneID" id="70251364"/>
<evidence type="ECO:0000313" key="2">
    <source>
        <dbReference type="EMBL" id="KAH8691526.1"/>
    </source>
</evidence>
<accession>A0AAD4KGY6</accession>
<dbReference type="RefSeq" id="XP_046067618.1">
    <property type="nucleotide sequence ID" value="XM_046221077.1"/>
</dbReference>
<dbReference type="Proteomes" id="UP001201262">
    <property type="component" value="Unassembled WGS sequence"/>
</dbReference>
<protein>
    <submittedName>
        <fullName evidence="2">Uncharacterized protein</fullName>
    </submittedName>
</protein>
<organism evidence="2 3">
    <name type="scientific">Talaromyces proteolyticus</name>
    <dbReference type="NCBI Taxonomy" id="1131652"/>
    <lineage>
        <taxon>Eukaryota</taxon>
        <taxon>Fungi</taxon>
        <taxon>Dikarya</taxon>
        <taxon>Ascomycota</taxon>
        <taxon>Pezizomycotina</taxon>
        <taxon>Eurotiomycetes</taxon>
        <taxon>Eurotiomycetidae</taxon>
        <taxon>Eurotiales</taxon>
        <taxon>Trichocomaceae</taxon>
        <taxon>Talaromyces</taxon>
        <taxon>Talaromyces sect. Bacilispori</taxon>
    </lineage>
</organism>
<keyword evidence="3" id="KW-1185">Reference proteome</keyword>
<evidence type="ECO:0000256" key="1">
    <source>
        <dbReference type="SAM" id="MobiDB-lite"/>
    </source>
</evidence>